<evidence type="ECO:0000313" key="2">
    <source>
        <dbReference type="EMBL" id="CAF3333630.1"/>
    </source>
</evidence>
<comment type="caution">
    <text evidence="2">The sequence shown here is derived from an EMBL/GenBank/DDBJ whole genome shotgun (WGS) entry which is preliminary data.</text>
</comment>
<gene>
    <name evidence="2" type="ORF">FME351_LOCUS2861</name>
</gene>
<dbReference type="PANTHER" id="PTHR44103">
    <property type="entry name" value="PROPROTEIN CONVERTASE P"/>
    <property type="match status" value="1"/>
</dbReference>
<dbReference type="Gene3D" id="2.130.10.130">
    <property type="entry name" value="Integrin alpha, N-terminal"/>
    <property type="match status" value="1"/>
</dbReference>
<dbReference type="Pfam" id="PF13517">
    <property type="entry name" value="FG-GAP_3"/>
    <property type="match status" value="2"/>
</dbReference>
<keyword evidence="1" id="KW-0732">Signal</keyword>
<dbReference type="AlphaFoldDB" id="A0A817UND4"/>
<dbReference type="PANTHER" id="PTHR44103:SF1">
    <property type="entry name" value="PROPROTEIN CONVERTASE P"/>
    <property type="match status" value="1"/>
</dbReference>
<dbReference type="InterPro" id="IPR028994">
    <property type="entry name" value="Integrin_alpha_N"/>
</dbReference>
<protein>
    <recommendedName>
        <fullName evidence="4">VCBS repeat-containing protein</fullName>
    </recommendedName>
</protein>
<accession>A0A817UND4</accession>
<proteinExistence type="predicted"/>
<evidence type="ECO:0000313" key="3">
    <source>
        <dbReference type="Proteomes" id="UP000663869"/>
    </source>
</evidence>
<reference evidence="2" key="1">
    <citation type="submission" date="2021-02" db="EMBL/GenBank/DDBJ databases">
        <authorList>
            <person name="Nowell W R."/>
        </authorList>
    </citation>
    <scope>NUCLEOTIDE SEQUENCE</scope>
</reference>
<sequence>MANSKCLTIAYLGINSTCSLFSEQTTIGRLKLVATYRSARVINLNKISSSAQINFTQTHPAISQYALLGAAPSAIEMGYLSNDSFIDMASVYQSSNQLIVWLGQANGTFDHGTPYSTNPLPVDLLLVELTNDNLLDILVLCLGSSNILLFVNLGGGIFAAKRTVGSTGSYSFPLSMTLVDFINNGLVDVVTVCENPPYVGVLLNQNYTSGTQFTLVANTLYSSGPPNYYLVATAAAHFNADSLADVATLTNDGNVVMYLGMGNGILTYLATYTTRGFTTFSSCIVAADVNNDGNIDLSVTNTGSMTVAVLFGDGKGHMSVPILYQVGGAPTHMRALYFDQDGHLDLLVLTGSNCYTLLTGYFNGTFYTSIPCGYVPAGYVTNFAVGDINGDGIPDMAITATGTANVQMFLGSII</sequence>
<dbReference type="Proteomes" id="UP000663869">
    <property type="component" value="Unassembled WGS sequence"/>
</dbReference>
<dbReference type="EMBL" id="CAJNYU010000174">
    <property type="protein sequence ID" value="CAF3333630.1"/>
    <property type="molecule type" value="Genomic_DNA"/>
</dbReference>
<dbReference type="InterPro" id="IPR013517">
    <property type="entry name" value="FG-GAP"/>
</dbReference>
<evidence type="ECO:0000256" key="1">
    <source>
        <dbReference type="ARBA" id="ARBA00022729"/>
    </source>
</evidence>
<evidence type="ECO:0008006" key="4">
    <source>
        <dbReference type="Google" id="ProtNLM"/>
    </source>
</evidence>
<name>A0A817UND4_9BILA</name>
<dbReference type="SUPFAM" id="SSF69318">
    <property type="entry name" value="Integrin alpha N-terminal domain"/>
    <property type="match status" value="1"/>
</dbReference>
<organism evidence="2 3">
    <name type="scientific">Rotaria socialis</name>
    <dbReference type="NCBI Taxonomy" id="392032"/>
    <lineage>
        <taxon>Eukaryota</taxon>
        <taxon>Metazoa</taxon>
        <taxon>Spiralia</taxon>
        <taxon>Gnathifera</taxon>
        <taxon>Rotifera</taxon>
        <taxon>Eurotatoria</taxon>
        <taxon>Bdelloidea</taxon>
        <taxon>Philodinida</taxon>
        <taxon>Philodinidae</taxon>
        <taxon>Rotaria</taxon>
    </lineage>
</organism>